<evidence type="ECO:0000313" key="3">
    <source>
        <dbReference type="Proteomes" id="UP000017396"/>
    </source>
</evidence>
<dbReference type="Pfam" id="PF13560">
    <property type="entry name" value="HTH_31"/>
    <property type="match status" value="1"/>
</dbReference>
<dbReference type="Proteomes" id="UP000017396">
    <property type="component" value="Chromosome"/>
</dbReference>
<name>U5QE98_GLOK1</name>
<dbReference type="eggNOG" id="COG1396">
    <property type="taxonomic scope" value="Bacteria"/>
</dbReference>
<dbReference type="AlphaFoldDB" id="U5QE98"/>
<organism evidence="2 3">
    <name type="scientific">Gloeobacter kilaueensis (strain ATCC BAA-2537 / CCAP 1431/1 / ULC 316 / JS1)</name>
    <dbReference type="NCBI Taxonomy" id="1183438"/>
    <lineage>
        <taxon>Bacteria</taxon>
        <taxon>Bacillati</taxon>
        <taxon>Cyanobacteriota</taxon>
        <taxon>Cyanophyceae</taxon>
        <taxon>Gloeobacterales</taxon>
        <taxon>Gloeobacteraceae</taxon>
        <taxon>Gloeobacter</taxon>
    </lineage>
</organism>
<gene>
    <name evidence="2" type="ORF">GKIL_1000</name>
</gene>
<protein>
    <submittedName>
        <fullName evidence="2">Transcriptional regulator</fullName>
    </submittedName>
</protein>
<reference evidence="2 3" key="1">
    <citation type="journal article" date="2013" name="PLoS ONE">
        <title>Cultivation and Complete Genome Sequencing of Gloeobacter kilaueensis sp. nov., from a Lava Cave in Kilauea Caldera, Hawai'i.</title>
        <authorList>
            <person name="Saw J.H."/>
            <person name="Schatz M."/>
            <person name="Brown M.V."/>
            <person name="Kunkel D.D."/>
            <person name="Foster J.S."/>
            <person name="Shick H."/>
            <person name="Christensen S."/>
            <person name="Hou S."/>
            <person name="Wan X."/>
            <person name="Donachie S.P."/>
        </authorList>
    </citation>
    <scope>NUCLEOTIDE SEQUENCE [LARGE SCALE GENOMIC DNA]</scope>
    <source>
        <strain evidence="3">JS</strain>
    </source>
</reference>
<dbReference type="RefSeq" id="WP_023172312.1">
    <property type="nucleotide sequence ID" value="NC_022600.1"/>
</dbReference>
<sequence>MPSKKQPIFPSEKKLLADFGERLRLARLRREISAETLAERASISRMTLYRAEKGSPAVALGTYLRILAALHLQDDINLLAQDDRLGRKLQDLELPKRREAK</sequence>
<evidence type="ECO:0000313" key="2">
    <source>
        <dbReference type="EMBL" id="AGY57246.1"/>
    </source>
</evidence>
<dbReference type="InterPro" id="IPR010982">
    <property type="entry name" value="Lambda_DNA-bd_dom_sf"/>
</dbReference>
<keyword evidence="3" id="KW-1185">Reference proteome</keyword>
<dbReference type="STRING" id="1183438.GKIL_1000"/>
<dbReference type="SUPFAM" id="SSF47413">
    <property type="entry name" value="lambda repressor-like DNA-binding domains"/>
    <property type="match status" value="1"/>
</dbReference>
<feature type="domain" description="HTH cro/C1-type" evidence="1">
    <location>
        <begin position="23"/>
        <end position="79"/>
    </location>
</feature>
<dbReference type="GO" id="GO:0003677">
    <property type="term" value="F:DNA binding"/>
    <property type="evidence" value="ECO:0007669"/>
    <property type="project" value="InterPro"/>
</dbReference>
<dbReference type="Gene3D" id="1.10.260.40">
    <property type="entry name" value="lambda repressor-like DNA-binding domains"/>
    <property type="match status" value="1"/>
</dbReference>
<proteinExistence type="predicted"/>
<dbReference type="EMBL" id="CP003587">
    <property type="protein sequence ID" value="AGY57246.1"/>
    <property type="molecule type" value="Genomic_DNA"/>
</dbReference>
<dbReference type="SMART" id="SM00530">
    <property type="entry name" value="HTH_XRE"/>
    <property type="match status" value="1"/>
</dbReference>
<dbReference type="PROSITE" id="PS50943">
    <property type="entry name" value="HTH_CROC1"/>
    <property type="match status" value="1"/>
</dbReference>
<evidence type="ECO:0000259" key="1">
    <source>
        <dbReference type="PROSITE" id="PS50943"/>
    </source>
</evidence>
<dbReference type="InterPro" id="IPR001387">
    <property type="entry name" value="Cro/C1-type_HTH"/>
</dbReference>
<dbReference type="KEGG" id="glj:GKIL_1000"/>
<accession>U5QE98</accession>
<dbReference type="HOGENOM" id="CLU_153788_1_3_3"/>